<keyword evidence="2" id="KW-0812">Transmembrane</keyword>
<feature type="compositionally biased region" description="Basic and acidic residues" evidence="1">
    <location>
        <begin position="111"/>
        <end position="126"/>
    </location>
</feature>
<evidence type="ECO:0000256" key="2">
    <source>
        <dbReference type="SAM" id="Phobius"/>
    </source>
</evidence>
<comment type="caution">
    <text evidence="4">The sequence shown here is derived from an EMBL/GenBank/DDBJ whole genome shotgun (WGS) entry which is preliminary data.</text>
</comment>
<feature type="transmembrane region" description="Helical" evidence="2">
    <location>
        <begin position="12"/>
        <end position="30"/>
    </location>
</feature>
<sequence length="179" mass="20483">MVRYVTMKRITQILASIVFVIAVITVYLVFDFAINSATGSKTPLNKRSHHELFHHNVHTRDNAEQDHDAEHNDGTEHNDDNIHDDIKTTEKSSRFLSTSLHTKKSNRTVKHQNEHQRRLSNNEHHMHSTKRKTTVASLHAKPGNFHKGKTGVKVNKPQKAVRPQRKGPTKTKAAVQQKK</sequence>
<proteinExistence type="predicted"/>
<name>A0A816PC66_9BILA</name>
<dbReference type="Proteomes" id="UP000663856">
    <property type="component" value="Unassembled WGS sequence"/>
</dbReference>
<evidence type="ECO:0000313" key="3">
    <source>
        <dbReference type="EMBL" id="CAF2044900.1"/>
    </source>
</evidence>
<gene>
    <name evidence="3" type="ORF">WKI299_LOCUS9016</name>
    <name evidence="4" type="ORF">XDN619_LOCUS7792</name>
</gene>
<keyword evidence="2" id="KW-0472">Membrane</keyword>
<dbReference type="Proteomes" id="UP000663887">
    <property type="component" value="Unassembled WGS sequence"/>
</dbReference>
<dbReference type="EMBL" id="CAJNRF010002947">
    <property type="protein sequence ID" value="CAF2044900.1"/>
    <property type="molecule type" value="Genomic_DNA"/>
</dbReference>
<feature type="compositionally biased region" description="Basic residues" evidence="1">
    <location>
        <begin position="101"/>
        <end position="110"/>
    </location>
</feature>
<accession>A0A816PC66</accession>
<evidence type="ECO:0000313" key="5">
    <source>
        <dbReference type="Proteomes" id="UP000663887"/>
    </source>
</evidence>
<organism evidence="4 5">
    <name type="scientific">Rotaria magnacalcarata</name>
    <dbReference type="NCBI Taxonomy" id="392030"/>
    <lineage>
        <taxon>Eukaryota</taxon>
        <taxon>Metazoa</taxon>
        <taxon>Spiralia</taxon>
        <taxon>Gnathifera</taxon>
        <taxon>Rotifera</taxon>
        <taxon>Eurotatoria</taxon>
        <taxon>Bdelloidea</taxon>
        <taxon>Philodinida</taxon>
        <taxon>Philodinidae</taxon>
        <taxon>Rotaria</taxon>
    </lineage>
</organism>
<evidence type="ECO:0000256" key="1">
    <source>
        <dbReference type="SAM" id="MobiDB-lite"/>
    </source>
</evidence>
<feature type="region of interest" description="Disordered" evidence="1">
    <location>
        <begin position="61"/>
        <end position="179"/>
    </location>
</feature>
<reference evidence="4" key="1">
    <citation type="submission" date="2021-02" db="EMBL/GenBank/DDBJ databases">
        <authorList>
            <person name="Nowell W R."/>
        </authorList>
    </citation>
    <scope>NUCLEOTIDE SEQUENCE</scope>
</reference>
<dbReference type="EMBL" id="CAJNRG010002373">
    <property type="protein sequence ID" value="CAF2046910.1"/>
    <property type="molecule type" value="Genomic_DNA"/>
</dbReference>
<feature type="compositionally biased region" description="Basic and acidic residues" evidence="1">
    <location>
        <begin position="61"/>
        <end position="93"/>
    </location>
</feature>
<keyword evidence="2" id="KW-1133">Transmembrane helix</keyword>
<protein>
    <submittedName>
        <fullName evidence="4">Uncharacterized protein</fullName>
    </submittedName>
</protein>
<dbReference type="AlphaFoldDB" id="A0A816PC66"/>
<evidence type="ECO:0000313" key="4">
    <source>
        <dbReference type="EMBL" id="CAF2046910.1"/>
    </source>
</evidence>